<reference evidence="2" key="1">
    <citation type="journal article" date="2019" name="Int. J. Syst. Evol. Microbiol.">
        <title>The Global Catalogue of Microorganisms (GCM) 10K type strain sequencing project: providing services to taxonomists for standard genome sequencing and annotation.</title>
        <authorList>
            <consortium name="The Broad Institute Genomics Platform"/>
            <consortium name="The Broad Institute Genome Sequencing Center for Infectious Disease"/>
            <person name="Wu L."/>
            <person name="Ma J."/>
        </authorList>
    </citation>
    <scope>NUCLEOTIDE SEQUENCE [LARGE SCALE GENOMIC DNA]</scope>
    <source>
        <strain evidence="2">TBRC 7912</strain>
    </source>
</reference>
<gene>
    <name evidence="1" type="ORF">ACFOYY_40600</name>
</gene>
<proteinExistence type="predicted"/>
<sequence>MPDIPDAAFQAASEAMEAEDGNRTYFTFTAMARTAVEAAAPFIAEQARAEERAAIVEDLRTFAESDDPLSAQDREFIGHHAYHASGAVVAAVMLAIADKIEKGRSGA</sequence>
<protein>
    <submittedName>
        <fullName evidence="1">Uncharacterized protein</fullName>
    </submittedName>
</protein>
<comment type="caution">
    <text evidence="1">The sequence shown here is derived from an EMBL/GenBank/DDBJ whole genome shotgun (WGS) entry which is preliminary data.</text>
</comment>
<dbReference type="EMBL" id="JBHSBC010000056">
    <property type="protein sequence ID" value="MFC3986489.1"/>
    <property type="molecule type" value="Genomic_DNA"/>
</dbReference>
<dbReference type="RefSeq" id="WP_352016053.1">
    <property type="nucleotide sequence ID" value="NZ_JBHSBC010000056.1"/>
</dbReference>
<accession>A0ABV8FCQ6</accession>
<evidence type="ECO:0000313" key="1">
    <source>
        <dbReference type="EMBL" id="MFC3986489.1"/>
    </source>
</evidence>
<organism evidence="1 2">
    <name type="scientific">Streptosporangium jomthongense</name>
    <dbReference type="NCBI Taxonomy" id="1193683"/>
    <lineage>
        <taxon>Bacteria</taxon>
        <taxon>Bacillati</taxon>
        <taxon>Actinomycetota</taxon>
        <taxon>Actinomycetes</taxon>
        <taxon>Streptosporangiales</taxon>
        <taxon>Streptosporangiaceae</taxon>
        <taxon>Streptosporangium</taxon>
    </lineage>
</organism>
<evidence type="ECO:0000313" key="2">
    <source>
        <dbReference type="Proteomes" id="UP001595698"/>
    </source>
</evidence>
<dbReference type="Proteomes" id="UP001595698">
    <property type="component" value="Unassembled WGS sequence"/>
</dbReference>
<keyword evidence="2" id="KW-1185">Reference proteome</keyword>
<name>A0ABV8FCQ6_9ACTN</name>